<comment type="caution">
    <text evidence="2">The sequence shown here is derived from an EMBL/GenBank/DDBJ whole genome shotgun (WGS) entry which is preliminary data.</text>
</comment>
<dbReference type="OrthoDB" id="2166884at2759"/>
<protein>
    <recommendedName>
        <fullName evidence="4">G-protein coupled receptors family 1 profile domain-containing protein</fullName>
    </recommendedName>
</protein>
<evidence type="ECO:0008006" key="4">
    <source>
        <dbReference type="Google" id="ProtNLM"/>
    </source>
</evidence>
<organism evidence="2 3">
    <name type="scientific">Rhizoclosmatium globosum</name>
    <dbReference type="NCBI Taxonomy" id="329046"/>
    <lineage>
        <taxon>Eukaryota</taxon>
        <taxon>Fungi</taxon>
        <taxon>Fungi incertae sedis</taxon>
        <taxon>Chytridiomycota</taxon>
        <taxon>Chytridiomycota incertae sedis</taxon>
        <taxon>Chytridiomycetes</taxon>
        <taxon>Chytridiales</taxon>
        <taxon>Chytriomycetaceae</taxon>
        <taxon>Rhizoclosmatium</taxon>
    </lineage>
</organism>
<evidence type="ECO:0000313" key="3">
    <source>
        <dbReference type="Proteomes" id="UP000193642"/>
    </source>
</evidence>
<evidence type="ECO:0000256" key="1">
    <source>
        <dbReference type="SAM" id="Phobius"/>
    </source>
</evidence>
<feature type="transmembrane region" description="Helical" evidence="1">
    <location>
        <begin position="12"/>
        <end position="39"/>
    </location>
</feature>
<proteinExistence type="predicted"/>
<keyword evidence="1" id="KW-1133">Transmembrane helix</keyword>
<feature type="transmembrane region" description="Helical" evidence="1">
    <location>
        <begin position="92"/>
        <end position="112"/>
    </location>
</feature>
<dbReference type="AlphaFoldDB" id="A0A1Y2CQG8"/>
<dbReference type="EMBL" id="MCGO01000010">
    <property type="protein sequence ID" value="ORY49186.1"/>
    <property type="molecule type" value="Genomic_DNA"/>
</dbReference>
<name>A0A1Y2CQG8_9FUNG</name>
<feature type="transmembrane region" description="Helical" evidence="1">
    <location>
        <begin position="171"/>
        <end position="193"/>
    </location>
</feature>
<keyword evidence="3" id="KW-1185">Reference proteome</keyword>
<feature type="transmembrane region" description="Helical" evidence="1">
    <location>
        <begin position="60"/>
        <end position="80"/>
    </location>
</feature>
<gene>
    <name evidence="2" type="ORF">BCR33DRAFT_714216</name>
</gene>
<keyword evidence="1" id="KW-0472">Membrane</keyword>
<sequence length="329" mass="36729">MANTTATGDGPLGTTVIFCLMIPLNMIVLAILLNLILEYDVRQIGKRLSIKLLLSPMNRILILGVFCLIPFNICMVIQRFRDASTIEAKVSFVLEKLFLAIVELCGICYSWIRGEAVVNIVCPRFYNALKYSVMIFPAFFFLQVISTIAYVTYSVDSPGSIAILYAVEGSVILAGLIVCFFDAVFTVIFSKYIHQHKQLTKQDKKLYTISKYSVIATETSFSAVLMYAAGFAFNSGALFDFSPNFISFTFWVLVRMKYMLYKVVDGARSRISSLQKRKTSVAVTEETSERSASVQSGSTIENQANILVLPDYKGGSLPRNVRSSIQNNR</sequence>
<dbReference type="Proteomes" id="UP000193642">
    <property type="component" value="Unassembled WGS sequence"/>
</dbReference>
<feature type="transmembrane region" description="Helical" evidence="1">
    <location>
        <begin position="214"/>
        <end position="233"/>
    </location>
</feature>
<accession>A0A1Y2CQG8</accession>
<keyword evidence="1" id="KW-0812">Transmembrane</keyword>
<reference evidence="2 3" key="1">
    <citation type="submission" date="2016-07" db="EMBL/GenBank/DDBJ databases">
        <title>Pervasive Adenine N6-methylation of Active Genes in Fungi.</title>
        <authorList>
            <consortium name="DOE Joint Genome Institute"/>
            <person name="Mondo S.J."/>
            <person name="Dannebaum R.O."/>
            <person name="Kuo R.C."/>
            <person name="Labutti K."/>
            <person name="Haridas S."/>
            <person name="Kuo A."/>
            <person name="Salamov A."/>
            <person name="Ahrendt S.R."/>
            <person name="Lipzen A."/>
            <person name="Sullivan W."/>
            <person name="Andreopoulos W.B."/>
            <person name="Clum A."/>
            <person name="Lindquist E."/>
            <person name="Daum C."/>
            <person name="Ramamoorthy G.K."/>
            <person name="Gryganskyi A."/>
            <person name="Culley D."/>
            <person name="Magnuson J.K."/>
            <person name="James T.Y."/>
            <person name="O'Malley M.A."/>
            <person name="Stajich J.E."/>
            <person name="Spatafora J.W."/>
            <person name="Visel A."/>
            <person name="Grigoriev I.V."/>
        </authorList>
    </citation>
    <scope>NUCLEOTIDE SEQUENCE [LARGE SCALE GENOMIC DNA]</scope>
    <source>
        <strain evidence="2 3">JEL800</strain>
    </source>
</reference>
<feature type="transmembrane region" description="Helical" evidence="1">
    <location>
        <begin position="133"/>
        <end position="151"/>
    </location>
</feature>
<evidence type="ECO:0000313" key="2">
    <source>
        <dbReference type="EMBL" id="ORY49186.1"/>
    </source>
</evidence>